<keyword evidence="3" id="KW-0812">Transmembrane</keyword>
<sequence>MTCSLDESILPHPTYDMVNGVVYTPSKAFRFTKSRRVHFNCMLSVCHKNDADCVKDIPPRCPRSLRKRELPGDFSVEERLKNVHALMEVKNITSDEQYEEEEFVGDEKTTTPEASTNTRPLFIEDGPYALPHSCMPSNYLHWIYALLITNILSILVAVPITVRQGRGQRVCAIGWITCMSEGCGRKGVEANNLLVSGPFPDLHLVDRVVRQKFTCHTFAETSKEEKNEKKIYVLVDAGYGYEFWLGLHLHLHASLWSDMIRGSRDRVAADRDGRNAAADGSGMLRP</sequence>
<dbReference type="PROSITE" id="PS51034">
    <property type="entry name" value="ZP_2"/>
    <property type="match status" value="1"/>
</dbReference>
<keyword evidence="3" id="KW-0472">Membrane</keyword>
<feature type="transmembrane region" description="Helical" evidence="3">
    <location>
        <begin position="139"/>
        <end position="160"/>
    </location>
</feature>
<organism evidence="5 6">
    <name type="scientific">Necator americanus</name>
    <name type="common">Human hookworm</name>
    <dbReference type="NCBI Taxonomy" id="51031"/>
    <lineage>
        <taxon>Eukaryota</taxon>
        <taxon>Metazoa</taxon>
        <taxon>Ecdysozoa</taxon>
        <taxon>Nematoda</taxon>
        <taxon>Chromadorea</taxon>
        <taxon>Rhabditida</taxon>
        <taxon>Rhabditina</taxon>
        <taxon>Rhabditomorpha</taxon>
        <taxon>Strongyloidea</taxon>
        <taxon>Ancylostomatidae</taxon>
        <taxon>Bunostominae</taxon>
        <taxon>Necator</taxon>
    </lineage>
</organism>
<dbReference type="PANTHER" id="PTHR22907:SF14">
    <property type="entry name" value="ZP DOMAIN-CONTAINING PROTEIN"/>
    <property type="match status" value="1"/>
</dbReference>
<feature type="region of interest" description="Disordered" evidence="2">
    <location>
        <begin position="98"/>
        <end position="118"/>
    </location>
</feature>
<keyword evidence="1" id="KW-0732">Signal</keyword>
<evidence type="ECO:0000313" key="6">
    <source>
        <dbReference type="Proteomes" id="UP001303046"/>
    </source>
</evidence>
<keyword evidence="3" id="KW-1133">Transmembrane helix</keyword>
<keyword evidence="6" id="KW-1185">Reference proteome</keyword>
<dbReference type="InterPro" id="IPR051962">
    <property type="entry name" value="Cuticlin"/>
</dbReference>
<evidence type="ECO:0000256" key="3">
    <source>
        <dbReference type="SAM" id="Phobius"/>
    </source>
</evidence>
<feature type="domain" description="ZP" evidence="4">
    <location>
        <begin position="1"/>
        <end position="60"/>
    </location>
</feature>
<evidence type="ECO:0000256" key="2">
    <source>
        <dbReference type="SAM" id="MobiDB-lite"/>
    </source>
</evidence>
<dbReference type="PANTHER" id="PTHR22907">
    <property type="entry name" value="GH04558P"/>
    <property type="match status" value="1"/>
</dbReference>
<gene>
    <name evidence="5" type="primary">Necator_chrV.g20847</name>
    <name evidence="5" type="ORF">RB195_016054</name>
</gene>
<protein>
    <recommendedName>
        <fullName evidence="4">ZP domain-containing protein</fullName>
    </recommendedName>
</protein>
<dbReference type="Proteomes" id="UP001303046">
    <property type="component" value="Unassembled WGS sequence"/>
</dbReference>
<dbReference type="EMBL" id="JAVFWL010000005">
    <property type="protein sequence ID" value="KAK6758597.1"/>
    <property type="molecule type" value="Genomic_DNA"/>
</dbReference>
<accession>A0ABR1E7D6</accession>
<reference evidence="5 6" key="1">
    <citation type="submission" date="2023-08" db="EMBL/GenBank/DDBJ databases">
        <title>A Necator americanus chromosomal reference genome.</title>
        <authorList>
            <person name="Ilik V."/>
            <person name="Petrzelkova K.J."/>
            <person name="Pardy F."/>
            <person name="Fuh T."/>
            <person name="Niatou-Singa F.S."/>
            <person name="Gouil Q."/>
            <person name="Baker L."/>
            <person name="Ritchie M.E."/>
            <person name="Jex A.R."/>
            <person name="Gazzola D."/>
            <person name="Li H."/>
            <person name="Toshio Fujiwara R."/>
            <person name="Zhan B."/>
            <person name="Aroian R.V."/>
            <person name="Pafco B."/>
            <person name="Schwarz E.M."/>
        </authorList>
    </citation>
    <scope>NUCLEOTIDE SEQUENCE [LARGE SCALE GENOMIC DNA]</scope>
    <source>
        <strain evidence="5 6">Aroian</strain>
        <tissue evidence="5">Whole animal</tissue>
    </source>
</reference>
<dbReference type="InterPro" id="IPR001507">
    <property type="entry name" value="ZP_dom"/>
</dbReference>
<evidence type="ECO:0000256" key="1">
    <source>
        <dbReference type="ARBA" id="ARBA00022729"/>
    </source>
</evidence>
<evidence type="ECO:0000259" key="4">
    <source>
        <dbReference type="PROSITE" id="PS51034"/>
    </source>
</evidence>
<evidence type="ECO:0000313" key="5">
    <source>
        <dbReference type="EMBL" id="KAK6758597.1"/>
    </source>
</evidence>
<comment type="caution">
    <text evidence="5">The sequence shown here is derived from an EMBL/GenBank/DDBJ whole genome shotgun (WGS) entry which is preliminary data.</text>
</comment>
<proteinExistence type="predicted"/>
<name>A0ABR1E7D6_NECAM</name>